<feature type="coiled-coil region" evidence="1">
    <location>
        <begin position="46"/>
        <end position="150"/>
    </location>
</feature>
<proteinExistence type="predicted"/>
<evidence type="ECO:0000256" key="2">
    <source>
        <dbReference type="SAM" id="MobiDB-lite"/>
    </source>
</evidence>
<dbReference type="PANTHER" id="PTHR35689:SF1">
    <property type="entry name" value="EARLY ENDOSOME ANTIGEN"/>
    <property type="match status" value="1"/>
</dbReference>
<dbReference type="Proteomes" id="UP001497516">
    <property type="component" value="Chromosome 5"/>
</dbReference>
<sequence length="340" mass="38512">MEIPQELDEYLRETIDDSFGLPVSTQTLRLKLRASEDAHRRIRDQCLVLDEKLREKEQLLDRAKAEATMNAVALKKFVEENQKLAAECSNLVAQCKKWERECTLYDNDREALMEFGNEADERAKDAETRVHELEVALGNLSEELKFYKHQYESRGSDGLSAEITDLEGQNLDSILTTLTGEDAIDPGRAFLAANKEQESCRKLLKIWSSLKPSTQKVLSLASKVSILENEKEHLGINLARAEEEVELLFQENKILNEENRKLVKQLRRASNLDSSAEKQSSSASAKRSKRKSSPMRIGSSVGGKIDFVQELDPLRQPLSPLRQNSPDVQMRKKSPLRGSS</sequence>
<keyword evidence="4" id="KW-1185">Reference proteome</keyword>
<reference evidence="3 4" key="1">
    <citation type="submission" date="2024-04" db="EMBL/GenBank/DDBJ databases">
        <authorList>
            <person name="Fracassetti M."/>
        </authorList>
    </citation>
    <scope>NUCLEOTIDE SEQUENCE [LARGE SCALE GENOMIC DNA]</scope>
</reference>
<evidence type="ECO:0000256" key="1">
    <source>
        <dbReference type="SAM" id="Coils"/>
    </source>
</evidence>
<dbReference type="EMBL" id="OZ034818">
    <property type="protein sequence ID" value="CAL1390285.1"/>
    <property type="molecule type" value="Genomic_DNA"/>
</dbReference>
<accession>A0AAV2EWE4</accession>
<feature type="compositionally biased region" description="Basic residues" evidence="2">
    <location>
        <begin position="331"/>
        <end position="340"/>
    </location>
</feature>
<keyword evidence="1" id="KW-0175">Coiled coil</keyword>
<organism evidence="3 4">
    <name type="scientific">Linum trigynum</name>
    <dbReference type="NCBI Taxonomy" id="586398"/>
    <lineage>
        <taxon>Eukaryota</taxon>
        <taxon>Viridiplantae</taxon>
        <taxon>Streptophyta</taxon>
        <taxon>Embryophyta</taxon>
        <taxon>Tracheophyta</taxon>
        <taxon>Spermatophyta</taxon>
        <taxon>Magnoliopsida</taxon>
        <taxon>eudicotyledons</taxon>
        <taxon>Gunneridae</taxon>
        <taxon>Pentapetalae</taxon>
        <taxon>rosids</taxon>
        <taxon>fabids</taxon>
        <taxon>Malpighiales</taxon>
        <taxon>Linaceae</taxon>
        <taxon>Linum</taxon>
    </lineage>
</organism>
<protein>
    <submittedName>
        <fullName evidence="3">Uncharacterized protein</fullName>
    </submittedName>
</protein>
<evidence type="ECO:0000313" key="3">
    <source>
        <dbReference type="EMBL" id="CAL1390285.1"/>
    </source>
</evidence>
<gene>
    <name evidence="3" type="ORF">LTRI10_LOCUS31081</name>
</gene>
<dbReference type="PANTHER" id="PTHR35689">
    <property type="entry name" value="EARLY ENDOSOME ANTIGEN"/>
    <property type="match status" value="1"/>
</dbReference>
<feature type="region of interest" description="Disordered" evidence="2">
    <location>
        <begin position="268"/>
        <end position="340"/>
    </location>
</feature>
<dbReference type="AlphaFoldDB" id="A0AAV2EWE4"/>
<evidence type="ECO:0000313" key="4">
    <source>
        <dbReference type="Proteomes" id="UP001497516"/>
    </source>
</evidence>
<name>A0AAV2EWE4_9ROSI</name>